<accession>A0AAV3XKM6</accession>
<name>A0AAV3XKM6_9CYAN</name>
<protein>
    <submittedName>
        <fullName evidence="1">Uncharacterized protein</fullName>
    </submittedName>
</protein>
<organism evidence="1 2">
    <name type="scientific">Microseira wollei NIES-4236</name>
    <dbReference type="NCBI Taxonomy" id="2530354"/>
    <lineage>
        <taxon>Bacteria</taxon>
        <taxon>Bacillati</taxon>
        <taxon>Cyanobacteriota</taxon>
        <taxon>Cyanophyceae</taxon>
        <taxon>Oscillatoriophycideae</taxon>
        <taxon>Aerosakkonematales</taxon>
        <taxon>Aerosakkonemataceae</taxon>
        <taxon>Microseira</taxon>
    </lineage>
</organism>
<reference evidence="1" key="1">
    <citation type="submission" date="2019-10" db="EMBL/GenBank/DDBJ databases">
        <title>Draft genome sequece of Microseira wollei NIES-4236.</title>
        <authorList>
            <person name="Yamaguchi H."/>
            <person name="Suzuki S."/>
            <person name="Kawachi M."/>
        </authorList>
    </citation>
    <scope>NUCLEOTIDE SEQUENCE</scope>
    <source>
        <strain evidence="1">NIES-4236</strain>
    </source>
</reference>
<dbReference type="EMBL" id="BLAY01000147">
    <property type="protein sequence ID" value="GET42076.1"/>
    <property type="molecule type" value="Genomic_DNA"/>
</dbReference>
<dbReference type="AlphaFoldDB" id="A0AAV3XKM6"/>
<evidence type="ECO:0000313" key="1">
    <source>
        <dbReference type="EMBL" id="GET42076.1"/>
    </source>
</evidence>
<sequence>MEIFPYYPSTPYAWERHYLLPITYYLLTQVASYLSGERLMAQSVKILYEQLAISN</sequence>
<proteinExistence type="predicted"/>
<comment type="caution">
    <text evidence="1">The sequence shown here is derived from an EMBL/GenBank/DDBJ whole genome shotgun (WGS) entry which is preliminary data.</text>
</comment>
<keyword evidence="2" id="KW-1185">Reference proteome</keyword>
<gene>
    <name evidence="1" type="ORF">MiSe_68900</name>
</gene>
<evidence type="ECO:0000313" key="2">
    <source>
        <dbReference type="Proteomes" id="UP001050975"/>
    </source>
</evidence>
<dbReference type="Proteomes" id="UP001050975">
    <property type="component" value="Unassembled WGS sequence"/>
</dbReference>